<accession>A0A8H8CGS3</accession>
<evidence type="ECO:0000256" key="1">
    <source>
        <dbReference type="SAM" id="MobiDB-lite"/>
    </source>
</evidence>
<dbReference type="EMBL" id="JAFIQS010000010">
    <property type="protein sequence ID" value="KAG5164958.1"/>
    <property type="molecule type" value="Genomic_DNA"/>
</dbReference>
<sequence length="416" mass="45158">MDNFFTFDFFQSGLAADGTMILPENGLSLSFAPNSNTGSSSTGPHNIPFLSSDLDLLIEPVVHAESSFCTSPGLGRLNTTLFTESHVGVTPNIDSYSFSSNTTTQNRAQQASTSSHTFNPPPYPTGFQGFEDIDSSSWSSHNFFPQISTEYVPTANPRSAFPECIIQTPTATSGATYPPTIDQASSSRHQSQLLTNYGEYTSADVADGYPSTSSTGNAPTSVQCDRYANIVHGGIWYADTDPSAQVAKTLTRVDNKDNKRKQQLIPTLESVEQLVPYFHPGSHTSLPGSSSSSFHSYIGEEETHIGGSTQWTLNREAGSGGDPVEPFAGPTHRDGGMKSHRSITHNGDRKVASASTYSRKRRLLTVDNDEYAQRTFHCSSQYLNSISSLLTLFQQPILARRETSPKKVATGRPKGR</sequence>
<reference evidence="2" key="1">
    <citation type="submission" date="2021-02" db="EMBL/GenBank/DDBJ databases">
        <title>Psilocybe cubensis genome.</title>
        <authorList>
            <person name="Mckernan K.J."/>
            <person name="Crawford S."/>
            <person name="Trippe A."/>
            <person name="Kane L.T."/>
            <person name="Mclaughlin S."/>
        </authorList>
    </citation>
    <scope>NUCLEOTIDE SEQUENCE [LARGE SCALE GENOMIC DNA]</scope>
    <source>
        <strain evidence="2">MGC-MH-2018</strain>
    </source>
</reference>
<evidence type="ECO:0000313" key="2">
    <source>
        <dbReference type="EMBL" id="KAG5164958.1"/>
    </source>
</evidence>
<comment type="caution">
    <text evidence="2">The sequence shown here is derived from an EMBL/GenBank/DDBJ whole genome shotgun (WGS) entry which is preliminary data.</text>
</comment>
<gene>
    <name evidence="2" type="ORF">JR316_009648</name>
</gene>
<organism evidence="2">
    <name type="scientific">Psilocybe cubensis</name>
    <name type="common">Psychedelic mushroom</name>
    <name type="synonym">Stropharia cubensis</name>
    <dbReference type="NCBI Taxonomy" id="181762"/>
    <lineage>
        <taxon>Eukaryota</taxon>
        <taxon>Fungi</taxon>
        <taxon>Dikarya</taxon>
        <taxon>Basidiomycota</taxon>
        <taxon>Agaricomycotina</taxon>
        <taxon>Agaricomycetes</taxon>
        <taxon>Agaricomycetidae</taxon>
        <taxon>Agaricales</taxon>
        <taxon>Agaricineae</taxon>
        <taxon>Strophariaceae</taxon>
        <taxon>Psilocybe</taxon>
    </lineage>
</organism>
<name>A0A8H8CGS3_PSICU</name>
<proteinExistence type="predicted"/>
<protein>
    <submittedName>
        <fullName evidence="2">Uncharacterized protein</fullName>
    </submittedName>
</protein>
<dbReference type="AlphaFoldDB" id="A0A8H8CGS3"/>
<feature type="region of interest" description="Disordered" evidence="1">
    <location>
        <begin position="330"/>
        <end position="355"/>
    </location>
</feature>